<evidence type="ECO:0000256" key="1">
    <source>
        <dbReference type="SAM" id="MobiDB-lite"/>
    </source>
</evidence>
<feature type="region of interest" description="Disordered" evidence="1">
    <location>
        <begin position="1"/>
        <end position="45"/>
    </location>
</feature>
<reference evidence="2" key="1">
    <citation type="submission" date="2018-10" db="EMBL/GenBank/DDBJ databases">
        <title>Hidden diversity of soil giant viruses.</title>
        <authorList>
            <person name="Schulz F."/>
            <person name="Alteio L."/>
            <person name="Goudeau D."/>
            <person name="Ryan E.M."/>
            <person name="Malmstrom R.R."/>
            <person name="Blanchard J."/>
            <person name="Woyke T."/>
        </authorList>
    </citation>
    <scope>NUCLEOTIDE SEQUENCE</scope>
    <source>
        <strain evidence="2">TEV1</strain>
    </source>
</reference>
<dbReference type="EMBL" id="MK071980">
    <property type="protein sequence ID" value="AYV75699.1"/>
    <property type="molecule type" value="Genomic_DNA"/>
</dbReference>
<name>A0A3G4ZQI4_9VIRU</name>
<accession>A0A3G4ZQI4</accession>
<organism evidence="2">
    <name type="scientific">Terrestrivirus sp</name>
    <dbReference type="NCBI Taxonomy" id="2487775"/>
    <lineage>
        <taxon>Viruses</taxon>
        <taxon>Varidnaviria</taxon>
        <taxon>Bamfordvirae</taxon>
        <taxon>Nucleocytoviricota</taxon>
        <taxon>Megaviricetes</taxon>
        <taxon>Imitervirales</taxon>
        <taxon>Mimiviridae</taxon>
        <taxon>Klosneuvirinae</taxon>
    </lineage>
</organism>
<proteinExistence type="predicted"/>
<gene>
    <name evidence="2" type="ORF">Terrestrivirus2_207</name>
</gene>
<protein>
    <submittedName>
        <fullName evidence="2">Uncharacterized protein</fullName>
    </submittedName>
</protein>
<evidence type="ECO:0000313" key="2">
    <source>
        <dbReference type="EMBL" id="AYV75699.1"/>
    </source>
</evidence>
<sequence length="200" mass="22886">MEYDKAYKSDEDEVDGMSEDDQSYNEDDCDNNNNNPAVKGMQNSNNVVSTDGVPQYMYDDIMDKNLRNSLGHCIFCTKYYSEDMLVAEDKNKERQCYHCLFWMNYAPESRKLVDGKYGMLIVDYILKCKDVHVVADCTRNSDSGGCYLCEYSVGLVPTDVKESNKLSNNFADGVGSYNEDDDVDFGDRHQRASEEYVIEI</sequence>
<feature type="compositionally biased region" description="Acidic residues" evidence="1">
    <location>
        <begin position="10"/>
        <end position="30"/>
    </location>
</feature>